<organism evidence="3 4">
    <name type="scientific">Candidatus Kaiserbacteria bacterium CG10_big_fil_rev_8_21_14_0_10_47_16</name>
    <dbReference type="NCBI Taxonomy" id="1974608"/>
    <lineage>
        <taxon>Bacteria</taxon>
        <taxon>Candidatus Kaiseribacteriota</taxon>
    </lineage>
</organism>
<feature type="domain" description="Rod shape-determining protein MreC beta-barrel core" evidence="2">
    <location>
        <begin position="126"/>
        <end position="231"/>
    </location>
</feature>
<evidence type="ECO:0000259" key="2">
    <source>
        <dbReference type="Pfam" id="PF04085"/>
    </source>
</evidence>
<protein>
    <recommendedName>
        <fullName evidence="2">Rod shape-determining protein MreC beta-barrel core domain-containing protein</fullName>
    </recommendedName>
</protein>
<dbReference type="Pfam" id="PF04085">
    <property type="entry name" value="MreC"/>
    <property type="match status" value="1"/>
</dbReference>
<accession>A0A2H0UD34</accession>
<evidence type="ECO:0000313" key="4">
    <source>
        <dbReference type="Proteomes" id="UP000229344"/>
    </source>
</evidence>
<sequence length="322" mass="34876">MRDYSLKKKENFRRGYKHPLARAAIIVVVALLLVYVFGGLIGGATAVLVKPWYAATSWMHDGTGIIPTYLRSAQSYRDEVTRLSDELAQAHLNDEERQFLESENTELRALLGDTEGATHERIAAGVIGRPPFIPYDTLMLDRGTDDGILLDAPVYHFNNQLIGFVSSVSGHSAVVTLLSAPNFETTVYVFGPNIYTTARGVGNGVVRVSVPQNIAIAEGDSVVAPTLEQGFIGRFGVIRSESSEPEQYGFVLPDNSIQSFRLVSVGVRPVTEVSFDAAKNNLESAKSSLFTIPVPADVLVDEHATSTDPVDTTGEEASTTAE</sequence>
<gene>
    <name evidence="3" type="ORF">COU16_01935</name>
</gene>
<dbReference type="Proteomes" id="UP000229344">
    <property type="component" value="Unassembled WGS sequence"/>
</dbReference>
<keyword evidence="1" id="KW-1133">Transmembrane helix</keyword>
<dbReference type="PANTHER" id="PTHR34138">
    <property type="entry name" value="CELL SHAPE-DETERMINING PROTEIN MREC"/>
    <property type="match status" value="1"/>
</dbReference>
<dbReference type="GO" id="GO:0008360">
    <property type="term" value="P:regulation of cell shape"/>
    <property type="evidence" value="ECO:0007669"/>
    <property type="project" value="InterPro"/>
</dbReference>
<dbReference type="InterPro" id="IPR042177">
    <property type="entry name" value="Cell/Rod_1"/>
</dbReference>
<evidence type="ECO:0000313" key="3">
    <source>
        <dbReference type="EMBL" id="PIR84334.1"/>
    </source>
</evidence>
<evidence type="ECO:0000256" key="1">
    <source>
        <dbReference type="SAM" id="Phobius"/>
    </source>
</evidence>
<reference evidence="4" key="1">
    <citation type="submission" date="2017-09" db="EMBL/GenBank/DDBJ databases">
        <title>Depth-based differentiation of microbial function through sediment-hosted aquifers and enrichment of novel symbionts in the deep terrestrial subsurface.</title>
        <authorList>
            <person name="Probst A.J."/>
            <person name="Ladd B."/>
            <person name="Jarett J.K."/>
            <person name="Geller-Mcgrath D.E."/>
            <person name="Sieber C.M.K."/>
            <person name="Emerson J.B."/>
            <person name="Anantharaman K."/>
            <person name="Thomas B.C."/>
            <person name="Malmstrom R."/>
            <person name="Stieglmeier M."/>
            <person name="Klingl A."/>
            <person name="Woyke T."/>
            <person name="Ryan C.M."/>
            <person name="Banfield J.F."/>
        </authorList>
    </citation>
    <scope>NUCLEOTIDE SEQUENCE [LARGE SCALE GENOMIC DNA]</scope>
</reference>
<keyword evidence="1" id="KW-0812">Transmembrane</keyword>
<dbReference type="AlphaFoldDB" id="A0A2H0UD34"/>
<dbReference type="EMBL" id="PFBI01000006">
    <property type="protein sequence ID" value="PIR84334.1"/>
    <property type="molecule type" value="Genomic_DNA"/>
</dbReference>
<dbReference type="InterPro" id="IPR007221">
    <property type="entry name" value="MreC"/>
</dbReference>
<dbReference type="InterPro" id="IPR055342">
    <property type="entry name" value="MreC_beta-barrel_core"/>
</dbReference>
<dbReference type="GO" id="GO:0005886">
    <property type="term" value="C:plasma membrane"/>
    <property type="evidence" value="ECO:0007669"/>
    <property type="project" value="TreeGrafter"/>
</dbReference>
<keyword evidence="1" id="KW-0472">Membrane</keyword>
<dbReference type="PANTHER" id="PTHR34138:SF1">
    <property type="entry name" value="CELL SHAPE-DETERMINING PROTEIN MREC"/>
    <property type="match status" value="1"/>
</dbReference>
<proteinExistence type="predicted"/>
<dbReference type="Gene3D" id="2.40.10.340">
    <property type="entry name" value="Rod shape-determining protein MreC, domain 1"/>
    <property type="match status" value="1"/>
</dbReference>
<name>A0A2H0UD34_9BACT</name>
<comment type="caution">
    <text evidence="3">The sequence shown here is derived from an EMBL/GenBank/DDBJ whole genome shotgun (WGS) entry which is preliminary data.</text>
</comment>
<feature type="transmembrane region" description="Helical" evidence="1">
    <location>
        <begin position="20"/>
        <end position="41"/>
    </location>
</feature>